<keyword evidence="3" id="KW-0496">Mitochondrion</keyword>
<dbReference type="STRING" id="282301.A0A267FW97"/>
<evidence type="ECO:0000256" key="3">
    <source>
        <dbReference type="ARBA" id="ARBA00023128"/>
    </source>
</evidence>
<feature type="region of interest" description="Disordered" evidence="5">
    <location>
        <begin position="384"/>
        <end position="409"/>
    </location>
</feature>
<feature type="coiled-coil region" evidence="4">
    <location>
        <begin position="4"/>
        <end position="59"/>
    </location>
</feature>
<accession>A0A267FW97</accession>
<comment type="subcellular location">
    <subcellularLocation>
        <location evidence="1">Mitochondrion</location>
    </subcellularLocation>
</comment>
<feature type="compositionally biased region" description="Acidic residues" evidence="5">
    <location>
        <begin position="589"/>
        <end position="612"/>
    </location>
</feature>
<feature type="compositionally biased region" description="Polar residues" evidence="5">
    <location>
        <begin position="517"/>
        <end position="527"/>
    </location>
</feature>
<dbReference type="InterPro" id="IPR051946">
    <property type="entry name" value="Intracell_Traff-Reg"/>
</dbReference>
<feature type="domain" description="HAP1 N-terminal" evidence="6">
    <location>
        <begin position="5"/>
        <end position="245"/>
    </location>
</feature>
<evidence type="ECO:0000256" key="1">
    <source>
        <dbReference type="ARBA" id="ARBA00004173"/>
    </source>
</evidence>
<dbReference type="SMART" id="SM01424">
    <property type="entry name" value="HAP1_N"/>
    <property type="match status" value="1"/>
</dbReference>
<dbReference type="GO" id="GO:0031410">
    <property type="term" value="C:cytoplasmic vesicle"/>
    <property type="evidence" value="ECO:0007669"/>
    <property type="project" value="TreeGrafter"/>
</dbReference>
<dbReference type="PANTHER" id="PTHR15751">
    <property type="entry name" value="TRAFFICKING KINESIN-BINDING PROTEIN"/>
    <property type="match status" value="1"/>
</dbReference>
<dbReference type="Proteomes" id="UP000215902">
    <property type="component" value="Unassembled WGS sequence"/>
</dbReference>
<feature type="compositionally biased region" description="Polar residues" evidence="5">
    <location>
        <begin position="630"/>
        <end position="666"/>
    </location>
</feature>
<dbReference type="Pfam" id="PF04849">
    <property type="entry name" value="HAP1_N"/>
    <property type="match status" value="1"/>
</dbReference>
<evidence type="ECO:0000313" key="8">
    <source>
        <dbReference type="Proteomes" id="UP000215902"/>
    </source>
</evidence>
<dbReference type="EMBL" id="NIVC01000707">
    <property type="protein sequence ID" value="PAA78105.1"/>
    <property type="molecule type" value="Genomic_DNA"/>
</dbReference>
<dbReference type="PANTHER" id="PTHR15751:SF12">
    <property type="entry name" value="TRAFFICKING KINESIN-BINDING PROTEIN MILT"/>
    <property type="match status" value="1"/>
</dbReference>
<dbReference type="GO" id="GO:0005739">
    <property type="term" value="C:mitochondrion"/>
    <property type="evidence" value="ECO:0007669"/>
    <property type="project" value="UniProtKB-SubCell"/>
</dbReference>
<reference evidence="7 8" key="1">
    <citation type="submission" date="2017-06" db="EMBL/GenBank/DDBJ databases">
        <title>A platform for efficient transgenesis in Macrostomum lignano, a flatworm model organism for stem cell research.</title>
        <authorList>
            <person name="Berezikov E."/>
        </authorList>
    </citation>
    <scope>NUCLEOTIDE SEQUENCE [LARGE SCALE GENOMIC DNA]</scope>
    <source>
        <strain evidence="7">DV1</strain>
        <tissue evidence="7">Whole organism</tissue>
    </source>
</reference>
<dbReference type="GO" id="GO:0048311">
    <property type="term" value="P:mitochondrion distribution"/>
    <property type="evidence" value="ECO:0007669"/>
    <property type="project" value="TreeGrafter"/>
</dbReference>
<proteinExistence type="predicted"/>
<feature type="region of interest" description="Disordered" evidence="5">
    <location>
        <begin position="514"/>
        <end position="534"/>
    </location>
</feature>
<sequence length="963" mass="104416">MGDIEEIKQQLEERDKELALAASLGNDLLDRNRELESKCENLEKLLASERDAAAQLRHELSMKEELLVIYAMNEDRQQSKQAASRSLSVENASSLQKASLERRLHQLESENSELRAAAAAAAAANDRQRWGPDAERETALVKDCVRQLAESNLHIKSLADNLSQRTEMYMEQQNEITQLFAKNVSLESKVKRVSMERDMQETRLKETQLTQRALTSELACLHDRYDECIALLDRSQHEAASLRRRLKSAINRSSSAAAAAVAVTMQNSDRPHQLAPQHPAASGAAGRGGGVVAGASPVAPPPPYELSLMSELERSASAESGLIGSWHYIRNVKSANATGQSIRRRHQQQQQQHHAPSNSRQNNHHHNRNIQLQAAVSVENLRQTVSSPMSSTVELQRRPKSAGVAGAGSIGSGCRSMSLGGGGVSGAGDGSGLEPDCCREISKSVSVGNLTSPLMESSSTQLATEAGNNSTVNNSGFIIDSEFTSAETAAEVSSPKLTLRQGWREKCMRQSAVAYDSQHSPANQRAAPNSIPRPARFRRCLRRHHHGSAEIMAAASASTARHLSSSVSSLCSLASDAAVLVSTSSLEFDEYEREEAAEDNDDDEDVEEDEEVSMATSTQTQIQTQTETQASNSQQGESEMPQGQLSPFGAATSTQATAAVGASSTPSHRHCQRRRQQQQQQQDQHCRLAWLGTGTNFNYATDANRRLQFVKTLSGSSTLAQWRRLATPGLHAAVAPRRLRGVATRGDNEDDAGRNDSEDDEDEQCNAGMLEDEKFYSSNGQTAQSAMLLSQLQPSHRATSLDAGINNCFVEIADSVKPRSRHPLHRQRHLTTSLNNFARLADPASPAEIGEDTAENPVAKASHGWLLPSIGASILRGLLQLSLVTAGMVENDGQVDSEDGDGTCSEGEASDLAFELPDSAGEQLLKDPRAGLNLFCPATGEVRRSSSATDLSDVTVLHRVWNV</sequence>
<feature type="region of interest" description="Disordered" evidence="5">
    <location>
        <begin position="337"/>
        <end position="364"/>
    </location>
</feature>
<feature type="compositionally biased region" description="Polar residues" evidence="5">
    <location>
        <begin position="384"/>
        <end position="394"/>
    </location>
</feature>
<feature type="region of interest" description="Disordered" evidence="5">
    <location>
        <begin position="589"/>
        <end position="680"/>
    </location>
</feature>
<evidence type="ECO:0000256" key="2">
    <source>
        <dbReference type="ARBA" id="ARBA00023054"/>
    </source>
</evidence>
<name>A0A267FW97_9PLAT</name>
<organism evidence="7 8">
    <name type="scientific">Macrostomum lignano</name>
    <dbReference type="NCBI Taxonomy" id="282301"/>
    <lineage>
        <taxon>Eukaryota</taxon>
        <taxon>Metazoa</taxon>
        <taxon>Spiralia</taxon>
        <taxon>Lophotrochozoa</taxon>
        <taxon>Platyhelminthes</taxon>
        <taxon>Rhabditophora</taxon>
        <taxon>Macrostomorpha</taxon>
        <taxon>Macrostomida</taxon>
        <taxon>Macrostomidae</taxon>
        <taxon>Macrostomum</taxon>
    </lineage>
</organism>
<dbReference type="OrthoDB" id="10067624at2759"/>
<feature type="compositionally biased region" description="Low complexity" evidence="5">
    <location>
        <begin position="348"/>
        <end position="361"/>
    </location>
</feature>
<dbReference type="InterPro" id="IPR006933">
    <property type="entry name" value="HAP1_N"/>
</dbReference>
<feature type="coiled-coil region" evidence="4">
    <location>
        <begin position="90"/>
        <end position="127"/>
    </location>
</feature>
<evidence type="ECO:0000313" key="7">
    <source>
        <dbReference type="EMBL" id="PAA78105.1"/>
    </source>
</evidence>
<feature type="region of interest" description="Disordered" evidence="5">
    <location>
        <begin position="741"/>
        <end position="763"/>
    </location>
</feature>
<gene>
    <name evidence="7" type="ORF">BOX15_Mlig029313g3</name>
</gene>
<dbReference type="GO" id="GO:0017022">
    <property type="term" value="F:myosin binding"/>
    <property type="evidence" value="ECO:0007669"/>
    <property type="project" value="TreeGrafter"/>
</dbReference>
<evidence type="ECO:0000256" key="5">
    <source>
        <dbReference type="SAM" id="MobiDB-lite"/>
    </source>
</evidence>
<feature type="region of interest" description="Disordered" evidence="5">
    <location>
        <begin position="261"/>
        <end position="297"/>
    </location>
</feature>
<keyword evidence="8" id="KW-1185">Reference proteome</keyword>
<feature type="compositionally biased region" description="Low complexity" evidence="5">
    <location>
        <begin position="616"/>
        <end position="629"/>
    </location>
</feature>
<feature type="compositionally biased region" description="Basic residues" evidence="5">
    <location>
        <begin position="667"/>
        <end position="676"/>
    </location>
</feature>
<evidence type="ECO:0000259" key="6">
    <source>
        <dbReference type="SMART" id="SM01424"/>
    </source>
</evidence>
<dbReference type="GO" id="GO:0006605">
    <property type="term" value="P:protein targeting"/>
    <property type="evidence" value="ECO:0007669"/>
    <property type="project" value="TreeGrafter"/>
</dbReference>
<dbReference type="GO" id="GO:0047496">
    <property type="term" value="P:vesicle transport along microtubule"/>
    <property type="evidence" value="ECO:0007669"/>
    <property type="project" value="TreeGrafter"/>
</dbReference>
<comment type="caution">
    <text evidence="7">The sequence shown here is derived from an EMBL/GenBank/DDBJ whole genome shotgun (WGS) entry which is preliminary data.</text>
</comment>
<protein>
    <recommendedName>
        <fullName evidence="6">HAP1 N-terminal domain-containing protein</fullName>
    </recommendedName>
</protein>
<keyword evidence="2 4" id="KW-0175">Coiled coil</keyword>
<evidence type="ECO:0000256" key="4">
    <source>
        <dbReference type="SAM" id="Coils"/>
    </source>
</evidence>
<dbReference type="AlphaFoldDB" id="A0A267FW97"/>